<feature type="transmembrane region" description="Helical" evidence="1">
    <location>
        <begin position="20"/>
        <end position="41"/>
    </location>
</feature>
<organism evidence="2 3">
    <name type="scientific">Hydrocarboniphaga effusa AP103</name>
    <dbReference type="NCBI Taxonomy" id="1172194"/>
    <lineage>
        <taxon>Bacteria</taxon>
        <taxon>Pseudomonadati</taxon>
        <taxon>Pseudomonadota</taxon>
        <taxon>Gammaproteobacteria</taxon>
        <taxon>Nevskiales</taxon>
        <taxon>Nevskiaceae</taxon>
        <taxon>Hydrocarboniphaga</taxon>
    </lineage>
</organism>
<keyword evidence="3" id="KW-1185">Reference proteome</keyword>
<feature type="transmembrane region" description="Helical" evidence="1">
    <location>
        <begin position="53"/>
        <end position="73"/>
    </location>
</feature>
<keyword evidence="1" id="KW-0812">Transmembrane</keyword>
<evidence type="ECO:0000313" key="3">
    <source>
        <dbReference type="Proteomes" id="UP000003704"/>
    </source>
</evidence>
<dbReference type="EMBL" id="AKGD01000004">
    <property type="protein sequence ID" value="EIT67683.1"/>
    <property type="molecule type" value="Genomic_DNA"/>
</dbReference>
<feature type="transmembrane region" description="Helical" evidence="1">
    <location>
        <begin position="101"/>
        <end position="125"/>
    </location>
</feature>
<dbReference type="OrthoDB" id="278870at2"/>
<evidence type="ECO:0000256" key="1">
    <source>
        <dbReference type="SAM" id="Phobius"/>
    </source>
</evidence>
<name>I8T1Z2_9GAMM</name>
<keyword evidence="1" id="KW-0472">Membrane</keyword>
<accession>I8T1Z2</accession>
<keyword evidence="1" id="KW-1133">Transmembrane helix</keyword>
<dbReference type="Proteomes" id="UP000003704">
    <property type="component" value="Unassembled WGS sequence"/>
</dbReference>
<gene>
    <name evidence="2" type="ORF">WQQ_41180</name>
</gene>
<evidence type="ECO:0000313" key="2">
    <source>
        <dbReference type="EMBL" id="EIT67683.1"/>
    </source>
</evidence>
<dbReference type="STRING" id="1172194.WQQ_41180"/>
<sequence>MTPDPHAHRLPEHHESLWRLIVAPALWALHFLACYLTASIWCAKAGLAATLAPARWAIVVYTLLALIGIALTARSGLRRHRRVPGALPFDEPTALDRHRSLGFATVLLSGLSALATIFVALPALFFPQCG</sequence>
<dbReference type="RefSeq" id="WP_007187053.1">
    <property type="nucleotide sequence ID" value="NZ_AKGD01000004.1"/>
</dbReference>
<reference evidence="2 3" key="1">
    <citation type="journal article" date="2012" name="J. Bacteriol.">
        <title>Genome Sequence of n-Alkane-Degrading Hydrocarboniphaga effusa Strain AP103T (ATCC BAA-332T).</title>
        <authorList>
            <person name="Chang H.K."/>
            <person name="Zylstra G.J."/>
            <person name="Chae J.C."/>
        </authorList>
    </citation>
    <scope>NUCLEOTIDE SEQUENCE [LARGE SCALE GENOMIC DNA]</scope>
    <source>
        <strain evidence="2 3">AP103</strain>
    </source>
</reference>
<proteinExistence type="predicted"/>
<protein>
    <submittedName>
        <fullName evidence="2">Uncharacterized protein</fullName>
    </submittedName>
</protein>
<dbReference type="AlphaFoldDB" id="I8T1Z2"/>
<comment type="caution">
    <text evidence="2">The sequence shown here is derived from an EMBL/GenBank/DDBJ whole genome shotgun (WGS) entry which is preliminary data.</text>
</comment>